<dbReference type="InterPro" id="IPR000630">
    <property type="entry name" value="Ribosomal_uS8"/>
</dbReference>
<dbReference type="GO" id="GO:0019843">
    <property type="term" value="F:rRNA binding"/>
    <property type="evidence" value="ECO:0007669"/>
    <property type="project" value="UniProtKB-UniRule"/>
</dbReference>
<dbReference type="Pfam" id="PF00410">
    <property type="entry name" value="Ribosomal_S8"/>
    <property type="match status" value="1"/>
</dbReference>
<dbReference type="Gene3D" id="3.30.1370.30">
    <property type="match status" value="1"/>
</dbReference>
<dbReference type="PANTHER" id="PTHR11758">
    <property type="entry name" value="40S RIBOSOMAL PROTEIN S15A"/>
    <property type="match status" value="1"/>
</dbReference>
<dbReference type="AlphaFoldDB" id="A0A2H0KKW2"/>
<keyword evidence="3 5" id="KW-0687">Ribonucleoprotein</keyword>
<evidence type="ECO:0000256" key="1">
    <source>
        <dbReference type="ARBA" id="ARBA00006471"/>
    </source>
</evidence>
<evidence type="ECO:0000256" key="3">
    <source>
        <dbReference type="ARBA" id="ARBA00023274"/>
    </source>
</evidence>
<dbReference type="GO" id="GO:0006412">
    <property type="term" value="P:translation"/>
    <property type="evidence" value="ECO:0007669"/>
    <property type="project" value="UniProtKB-UniRule"/>
</dbReference>
<sequence>MNDPIIDLIIRIKNAYMTKNESLMTPHSSYRESVLKKLQDMKYIKSYSVEGDGIKTIEIELSYTQGVPALTDVKLVSKPGKREYVSYKDLKSVMNGMGVSFLSTPKGILTNREARKEKLGGELLFMIW</sequence>
<accession>A0A2H0KKW2</accession>
<comment type="subunit">
    <text evidence="5">Part of the 30S ribosomal subunit. Contacts proteins S5 and S12.</text>
</comment>
<dbReference type="GO" id="GO:0005840">
    <property type="term" value="C:ribosome"/>
    <property type="evidence" value="ECO:0007669"/>
    <property type="project" value="UniProtKB-KW"/>
</dbReference>
<evidence type="ECO:0000256" key="5">
    <source>
        <dbReference type="HAMAP-Rule" id="MF_01302"/>
    </source>
</evidence>
<dbReference type="HAMAP" id="MF_01302_B">
    <property type="entry name" value="Ribosomal_uS8_B"/>
    <property type="match status" value="1"/>
</dbReference>
<dbReference type="GO" id="GO:1990904">
    <property type="term" value="C:ribonucleoprotein complex"/>
    <property type="evidence" value="ECO:0007669"/>
    <property type="project" value="UniProtKB-KW"/>
</dbReference>
<gene>
    <name evidence="5" type="primary">rpsH</name>
    <name evidence="6" type="ORF">COV87_00945</name>
</gene>
<keyword evidence="5" id="KW-0694">RNA-binding</keyword>
<comment type="function">
    <text evidence="5">One of the primary rRNA binding proteins, it binds directly to 16S rRNA central domain where it helps coordinate assembly of the platform of the 30S subunit.</text>
</comment>
<reference evidence="6 7" key="1">
    <citation type="submission" date="2017-09" db="EMBL/GenBank/DDBJ databases">
        <title>Depth-based differentiation of microbial function through sediment-hosted aquifers and enrichment of novel symbionts in the deep terrestrial subsurface.</title>
        <authorList>
            <person name="Probst A.J."/>
            <person name="Ladd B."/>
            <person name="Jarett J.K."/>
            <person name="Geller-Mcgrath D.E."/>
            <person name="Sieber C.M."/>
            <person name="Emerson J.B."/>
            <person name="Anantharaman K."/>
            <person name="Thomas B.C."/>
            <person name="Malmstrom R."/>
            <person name="Stieglmeier M."/>
            <person name="Klingl A."/>
            <person name="Woyke T."/>
            <person name="Ryan C.M."/>
            <person name="Banfield J.F."/>
        </authorList>
    </citation>
    <scope>NUCLEOTIDE SEQUENCE [LARGE SCALE GENOMIC DNA]</scope>
    <source>
        <strain evidence="6">CG11_big_fil_rev_8_21_14_0_20_37_16</strain>
    </source>
</reference>
<evidence type="ECO:0000256" key="2">
    <source>
        <dbReference type="ARBA" id="ARBA00022980"/>
    </source>
</evidence>
<dbReference type="NCBIfam" id="NF001109">
    <property type="entry name" value="PRK00136.1"/>
    <property type="match status" value="1"/>
</dbReference>
<dbReference type="GO" id="GO:0005737">
    <property type="term" value="C:cytoplasm"/>
    <property type="evidence" value="ECO:0007669"/>
    <property type="project" value="UniProtKB-ARBA"/>
</dbReference>
<dbReference type="FunFam" id="3.30.1490.10:FF:000001">
    <property type="entry name" value="30S ribosomal protein S8"/>
    <property type="match status" value="1"/>
</dbReference>
<protein>
    <recommendedName>
        <fullName evidence="4 5">Small ribosomal subunit protein uS8</fullName>
    </recommendedName>
</protein>
<name>A0A2H0KKW2_9BACT</name>
<dbReference type="Gene3D" id="3.30.1490.10">
    <property type="match status" value="1"/>
</dbReference>
<comment type="caution">
    <text evidence="6">The sequence shown here is derived from an EMBL/GenBank/DDBJ whole genome shotgun (WGS) entry which is preliminary data.</text>
</comment>
<keyword evidence="2 5" id="KW-0689">Ribosomal protein</keyword>
<keyword evidence="5" id="KW-0699">rRNA-binding</keyword>
<dbReference type="GO" id="GO:0003735">
    <property type="term" value="F:structural constituent of ribosome"/>
    <property type="evidence" value="ECO:0007669"/>
    <property type="project" value="InterPro"/>
</dbReference>
<evidence type="ECO:0000256" key="4">
    <source>
        <dbReference type="ARBA" id="ARBA00035258"/>
    </source>
</evidence>
<comment type="similarity">
    <text evidence="1 5">Belongs to the universal ribosomal protein uS8 family.</text>
</comment>
<evidence type="ECO:0000313" key="7">
    <source>
        <dbReference type="Proteomes" id="UP000229497"/>
    </source>
</evidence>
<dbReference type="Proteomes" id="UP000229497">
    <property type="component" value="Unassembled WGS sequence"/>
</dbReference>
<proteinExistence type="inferred from homology"/>
<evidence type="ECO:0000313" key="6">
    <source>
        <dbReference type="EMBL" id="PIQ71866.1"/>
    </source>
</evidence>
<organism evidence="6 7">
    <name type="scientific">Candidatus Roizmanbacteria bacterium CG11_big_fil_rev_8_21_14_0_20_37_16</name>
    <dbReference type="NCBI Taxonomy" id="1974857"/>
    <lineage>
        <taxon>Bacteria</taxon>
        <taxon>Candidatus Roizmaniibacteriota</taxon>
    </lineage>
</organism>
<dbReference type="SUPFAM" id="SSF56047">
    <property type="entry name" value="Ribosomal protein S8"/>
    <property type="match status" value="1"/>
</dbReference>
<dbReference type="EMBL" id="PCVK01000029">
    <property type="protein sequence ID" value="PIQ71866.1"/>
    <property type="molecule type" value="Genomic_DNA"/>
</dbReference>
<dbReference type="InterPro" id="IPR035987">
    <property type="entry name" value="Ribosomal_uS8_sf"/>
</dbReference>